<dbReference type="PROSITE" id="PS50157">
    <property type="entry name" value="ZINC_FINGER_C2H2_2"/>
    <property type="match status" value="1"/>
</dbReference>
<keyword evidence="4" id="KW-0479">Metal-binding</keyword>
<evidence type="ECO:0000256" key="2">
    <source>
        <dbReference type="ARBA" id="ARBA00004123"/>
    </source>
</evidence>
<evidence type="ECO:0000256" key="6">
    <source>
        <dbReference type="ARBA" id="ARBA00022771"/>
    </source>
</evidence>
<feature type="compositionally biased region" description="Polar residues" evidence="14">
    <location>
        <begin position="151"/>
        <end position="160"/>
    </location>
</feature>
<feature type="region of interest" description="Disordered" evidence="14">
    <location>
        <begin position="150"/>
        <end position="187"/>
    </location>
</feature>
<dbReference type="PROSITE" id="PS50808">
    <property type="entry name" value="ZF_BED"/>
    <property type="match status" value="1"/>
</dbReference>
<dbReference type="Pfam" id="PF25414">
    <property type="entry name" value="zf-C2H2_Z280C_D"/>
    <property type="match status" value="1"/>
</dbReference>
<comment type="function">
    <text evidence="1">May function as a transcription factor.</text>
</comment>
<evidence type="ECO:0000256" key="4">
    <source>
        <dbReference type="ARBA" id="ARBA00022723"/>
    </source>
</evidence>
<dbReference type="AlphaFoldDB" id="A0A3Q2FDU8"/>
<evidence type="ECO:0000313" key="17">
    <source>
        <dbReference type="Ensembl" id="ENSCVAP00000001305.1"/>
    </source>
</evidence>
<dbReference type="GO" id="GO:0000981">
    <property type="term" value="F:DNA-binding transcription factor activity, RNA polymerase II-specific"/>
    <property type="evidence" value="ECO:0007669"/>
    <property type="project" value="TreeGrafter"/>
</dbReference>
<dbReference type="Gene3D" id="3.30.160.60">
    <property type="entry name" value="Classic Zinc Finger"/>
    <property type="match status" value="2"/>
</dbReference>
<dbReference type="OMA" id="LYALCFG"/>
<evidence type="ECO:0000259" key="15">
    <source>
        <dbReference type="PROSITE" id="PS50157"/>
    </source>
</evidence>
<keyword evidence="7" id="KW-0862">Zinc</keyword>
<evidence type="ECO:0000256" key="14">
    <source>
        <dbReference type="SAM" id="MobiDB-lite"/>
    </source>
</evidence>
<dbReference type="InterPro" id="IPR013087">
    <property type="entry name" value="Znf_C2H2_type"/>
</dbReference>
<keyword evidence="3" id="KW-1017">Isopeptide bond</keyword>
<dbReference type="InterPro" id="IPR004875">
    <property type="entry name" value="DDE_SF_endonuclease_dom"/>
</dbReference>
<dbReference type="GeneTree" id="ENSGT00940000163854"/>
<dbReference type="InterPro" id="IPR057618">
    <property type="entry name" value="Znf_POGZ/Z280C-D-like"/>
</dbReference>
<dbReference type="PANTHER" id="PTHR24388:SF45">
    <property type="entry name" value="POGO TRANSPOSABLE ELEMENT DERIVED WITH ZNF DOMAIN"/>
    <property type="match status" value="1"/>
</dbReference>
<dbReference type="Pfam" id="PF03184">
    <property type="entry name" value="DDE_1"/>
    <property type="match status" value="1"/>
</dbReference>
<keyword evidence="11" id="KW-0804">Transcription</keyword>
<keyword evidence="18" id="KW-1185">Reference proteome</keyword>
<keyword evidence="8" id="KW-0832">Ubl conjugation</keyword>
<keyword evidence="6 13" id="KW-0863">Zinc-finger</keyword>
<proteinExistence type="predicted"/>
<keyword evidence="5" id="KW-0677">Repeat</keyword>
<evidence type="ECO:0000256" key="10">
    <source>
        <dbReference type="ARBA" id="ARBA00023125"/>
    </source>
</evidence>
<evidence type="ECO:0000256" key="3">
    <source>
        <dbReference type="ARBA" id="ARBA00022499"/>
    </source>
</evidence>
<evidence type="ECO:0000256" key="9">
    <source>
        <dbReference type="ARBA" id="ARBA00023015"/>
    </source>
</evidence>
<evidence type="ECO:0000313" key="18">
    <source>
        <dbReference type="Proteomes" id="UP000265020"/>
    </source>
</evidence>
<comment type="subcellular location">
    <subcellularLocation>
        <location evidence="2">Nucleus</location>
    </subcellularLocation>
</comment>
<evidence type="ECO:0000256" key="7">
    <source>
        <dbReference type="ARBA" id="ARBA00022833"/>
    </source>
</evidence>
<dbReference type="Proteomes" id="UP000265020">
    <property type="component" value="Unassembled WGS sequence"/>
</dbReference>
<evidence type="ECO:0000256" key="1">
    <source>
        <dbReference type="ARBA" id="ARBA00003729"/>
    </source>
</evidence>
<feature type="region of interest" description="Disordered" evidence="14">
    <location>
        <begin position="276"/>
        <end position="314"/>
    </location>
</feature>
<keyword evidence="10" id="KW-0238">DNA-binding</keyword>
<protein>
    <submittedName>
        <fullName evidence="17">Pogo transposable element derived with ZNF domain a</fullName>
    </submittedName>
</protein>
<dbReference type="GO" id="GO:0000978">
    <property type="term" value="F:RNA polymerase II cis-regulatory region sequence-specific DNA binding"/>
    <property type="evidence" value="ECO:0007669"/>
    <property type="project" value="TreeGrafter"/>
</dbReference>
<organism evidence="17 18">
    <name type="scientific">Cyprinodon variegatus</name>
    <name type="common">Sheepshead minnow</name>
    <dbReference type="NCBI Taxonomy" id="28743"/>
    <lineage>
        <taxon>Eukaryota</taxon>
        <taxon>Metazoa</taxon>
        <taxon>Chordata</taxon>
        <taxon>Craniata</taxon>
        <taxon>Vertebrata</taxon>
        <taxon>Euteleostomi</taxon>
        <taxon>Actinopterygii</taxon>
        <taxon>Neopterygii</taxon>
        <taxon>Teleostei</taxon>
        <taxon>Neoteleostei</taxon>
        <taxon>Acanthomorphata</taxon>
        <taxon>Ovalentaria</taxon>
        <taxon>Atherinomorphae</taxon>
        <taxon>Cyprinodontiformes</taxon>
        <taxon>Cyprinodontidae</taxon>
        <taxon>Cyprinodon</taxon>
    </lineage>
</organism>
<reference evidence="17" key="1">
    <citation type="submission" date="2025-08" db="UniProtKB">
        <authorList>
            <consortium name="Ensembl"/>
        </authorList>
    </citation>
    <scope>IDENTIFICATION</scope>
</reference>
<feature type="region of interest" description="Disordered" evidence="14">
    <location>
        <begin position="1"/>
        <end position="22"/>
    </location>
</feature>
<name>A0A3Q2FDU8_CYPVA</name>
<dbReference type="PROSITE" id="PS00028">
    <property type="entry name" value="ZINC_FINGER_C2H2_1"/>
    <property type="match status" value="4"/>
</dbReference>
<dbReference type="PANTHER" id="PTHR24388">
    <property type="entry name" value="ZINC FINGER PROTEIN"/>
    <property type="match status" value="1"/>
</dbReference>
<evidence type="ECO:0000256" key="12">
    <source>
        <dbReference type="ARBA" id="ARBA00023242"/>
    </source>
</evidence>
<dbReference type="SMART" id="SM00355">
    <property type="entry name" value="ZnF_C2H2"/>
    <property type="match status" value="8"/>
</dbReference>
<dbReference type="FunFam" id="3.30.160.60:FF:000298">
    <property type="entry name" value="zinc finger protein 280D isoform X1"/>
    <property type="match status" value="1"/>
</dbReference>
<dbReference type="InterPro" id="IPR059074">
    <property type="entry name" value="zf-C2H2_Z280C_D"/>
</dbReference>
<dbReference type="GO" id="GO:0005634">
    <property type="term" value="C:nucleus"/>
    <property type="evidence" value="ECO:0007669"/>
    <property type="project" value="UniProtKB-SubCell"/>
</dbReference>
<feature type="compositionally biased region" description="Basic residues" evidence="14">
    <location>
        <begin position="175"/>
        <end position="185"/>
    </location>
</feature>
<dbReference type="Pfam" id="PF25429">
    <property type="entry name" value="zf-POGZ"/>
    <property type="match status" value="1"/>
</dbReference>
<evidence type="ECO:0000256" key="8">
    <source>
        <dbReference type="ARBA" id="ARBA00022843"/>
    </source>
</evidence>
<evidence type="ECO:0000256" key="11">
    <source>
        <dbReference type="ARBA" id="ARBA00023163"/>
    </source>
</evidence>
<feature type="compositionally biased region" description="Low complexity" evidence="14">
    <location>
        <begin position="303"/>
        <end position="313"/>
    </location>
</feature>
<dbReference type="Ensembl" id="ENSCVAT00000013631.1">
    <property type="protein sequence ID" value="ENSCVAP00000001305.1"/>
    <property type="gene ID" value="ENSCVAG00000002269.1"/>
</dbReference>
<keyword evidence="12" id="KW-0539">Nucleus</keyword>
<evidence type="ECO:0000256" key="5">
    <source>
        <dbReference type="ARBA" id="ARBA00022737"/>
    </source>
</evidence>
<dbReference type="InterPro" id="IPR050527">
    <property type="entry name" value="Snail/Krueppel_Znf"/>
</dbReference>
<dbReference type="STRING" id="28743.ENSCVAP00000001305"/>
<keyword evidence="9" id="KW-0805">Transcription regulation</keyword>
<dbReference type="InterPro" id="IPR036236">
    <property type="entry name" value="Znf_C2H2_sf"/>
</dbReference>
<dbReference type="GO" id="GO:0008270">
    <property type="term" value="F:zinc ion binding"/>
    <property type="evidence" value="ECO:0007669"/>
    <property type="project" value="UniProtKB-KW"/>
</dbReference>
<feature type="domain" description="C2H2-type" evidence="15">
    <location>
        <begin position="391"/>
        <end position="419"/>
    </location>
</feature>
<reference evidence="17" key="2">
    <citation type="submission" date="2025-09" db="UniProtKB">
        <authorList>
            <consortium name="Ensembl"/>
        </authorList>
    </citation>
    <scope>IDENTIFICATION</scope>
</reference>
<feature type="domain" description="BED-type" evidence="16">
    <location>
        <begin position="461"/>
        <end position="533"/>
    </location>
</feature>
<sequence length="1226" mass="136575">MDEVKPASVSVTKHAGEGTPEPVRIIPIPAQPVTTPSIPIKPTGTTLGFAVNGRPIHLLPGGNGAELRLQSHPEGSASGFTTIQIPVTLTLHSPLGTRYINTTASLTSSSSLARPPPSPVVVPSCPPGSGPVPIITGVVSGEAAKKVLNDHSVNLKSPSQKSEKTRPSAETSSPKPKRSSYKPRPSRFAAPEKLLRKGEIGAAAPPDCQLCKSQYKLITELRGFMCMCSPAIAEGLINMKKQRLKRLRRVRFLKKAFQLSREPLFSAKEPHIQQAVFSPPKVLTPPRRIRTYSDDSQSDEHSGSTSPTLSPGGQLQLADYPPSKLVIMVEDFFYGRAPGISTDKESLLEFREGFHCIHCSTVLSNNIRLMDHMQQHMFTLSQGDGHVDDGSTCPKCFRIFSSPLSLESHMKDVHSEDELTVICKICELSFENEPALLYHMKSTHQPGEMPYACQVCEFRSSFYSDVWSHFREAHSDTRDLLCRYCLKVLHSSTCYQQHFARHQKKQMLSCDKCRLHFLYVRERAEHKELYHKTHVTPPQLSGLKPGTKVTVRMYSVVGASERNKELSKLYIPSKVVDVAPLPVEPEVPEERPAERLGTLLSGLKAGSDFDPSQRCVECLKSVQELDSHFPTLVHCSFCKFTTCCSNSYANHMINNHTIWKEPPFPTVFQWNTRMPEVLRCDSCPFSTFKGDIMANHITARPDHVCVMVTDKEETLNQDKILKNECSPVRQNLSNANGVFVPIQLVPHVQPSPQLSVKALSAAFSPPFTPAMTIQITGVGKQRVSPLTHDQLVIVLSSLCHGIAETARRTKVSPATIRFWIALQQRGLAQTRWSWKTDKMAEWVLNRREQQLSVTETVLLLTARSTLGESTRVEECYSWTIDFMLRHDLGLQTTNNNKLRSIQEESRSFILSIYTQIQRGVLPLHCWGCMDELPIFINLDLFSKQDPSAFQLFGAPEDKPIYDIVLSALSDGSLLPPLLFFTGTASSIPDGFPDNVLLEAREEGFTEEERLKIWIDKVWRPCVTSKQNDDSFLMMDVHRGHLSQAFRENLSACNTDIAFIPAGCSCRLQPLEICVTQVLRDFLQARWSQLVFDGGLDGLGLDQLALTIACWLSEVSSTLNSQMEILRRSFTLACSLQYLENRGEAARLIRALTDALSQPPVSGSQGHLPAPQAERRLLLLVMQGKKNGGNVEENFKGTPMEVCSPSALRQVFNSESDGESFHGFTDV</sequence>
<evidence type="ECO:0000256" key="13">
    <source>
        <dbReference type="PROSITE-ProRule" id="PRU00042"/>
    </source>
</evidence>
<dbReference type="SUPFAM" id="SSF57667">
    <property type="entry name" value="beta-beta-alpha zinc fingers"/>
    <property type="match status" value="1"/>
</dbReference>
<accession>A0A3Q2FDU8</accession>
<evidence type="ECO:0000259" key="16">
    <source>
        <dbReference type="PROSITE" id="PS50808"/>
    </source>
</evidence>
<dbReference type="InterPro" id="IPR003656">
    <property type="entry name" value="Znf_BED"/>
</dbReference>